<evidence type="ECO:0000256" key="4">
    <source>
        <dbReference type="RuleBase" id="RU003877"/>
    </source>
</evidence>
<dbReference type="InterPro" id="IPR005755">
    <property type="entry name" value="Ribosomal_uL13_euk/arc"/>
</dbReference>
<dbReference type="PROSITE" id="PS00783">
    <property type="entry name" value="RIBOSOMAL_L13"/>
    <property type="match status" value="1"/>
</dbReference>
<evidence type="ECO:0000313" key="6">
    <source>
        <dbReference type="Proteomes" id="UP001595821"/>
    </source>
</evidence>
<sequence length="160" mass="17698">MSLAEFDADVVVDARDCILGRVASQVAERALEGERIAVVNAEDAVITGDKEDVFETYRKRLQLGSDSGPYYPKRPDTIFKRSIRGMLPYKKQRGREAFENVRVYVGNPYGESAGSRSPRSGDGEAVEAEILEGTSLDRLSNIRFVHLGEVSDQLGANVTW</sequence>
<dbReference type="GO" id="GO:0003735">
    <property type="term" value="F:structural constituent of ribosome"/>
    <property type="evidence" value="ECO:0007669"/>
    <property type="project" value="UniProtKB-UniRule"/>
</dbReference>
<dbReference type="GeneID" id="71854910"/>
<dbReference type="InterPro" id="IPR036899">
    <property type="entry name" value="Ribosomal_uL13_sf"/>
</dbReference>
<dbReference type="GO" id="GO:0022625">
    <property type="term" value="C:cytosolic large ribosomal subunit"/>
    <property type="evidence" value="ECO:0007669"/>
    <property type="project" value="UniProtKB-UniRule"/>
</dbReference>
<proteinExistence type="inferred from homology"/>
<dbReference type="GO" id="GO:0006412">
    <property type="term" value="P:translation"/>
    <property type="evidence" value="ECO:0007669"/>
    <property type="project" value="UniProtKB-UniRule"/>
</dbReference>
<keyword evidence="1 3" id="KW-0689">Ribosomal protein</keyword>
<evidence type="ECO:0000256" key="3">
    <source>
        <dbReference type="HAMAP-Rule" id="MF_01366"/>
    </source>
</evidence>
<comment type="caution">
    <text evidence="5">The sequence shown here is derived from an EMBL/GenBank/DDBJ whole genome shotgun (WGS) entry which is preliminary data.</text>
</comment>
<accession>A0ABD5NWH7</accession>
<dbReference type="AlphaFoldDB" id="A0ABD5NWH7"/>
<dbReference type="InterPro" id="IPR023563">
    <property type="entry name" value="Ribosomal_uL13_CS"/>
</dbReference>
<dbReference type="PANTHER" id="PTHR11545">
    <property type="entry name" value="RIBOSOMAL PROTEIN L13"/>
    <property type="match status" value="1"/>
</dbReference>
<dbReference type="InterPro" id="IPR005822">
    <property type="entry name" value="Ribosomal_uL13"/>
</dbReference>
<organism evidence="5 6">
    <name type="scientific">Natribaculum luteum</name>
    <dbReference type="NCBI Taxonomy" id="1586232"/>
    <lineage>
        <taxon>Archaea</taxon>
        <taxon>Methanobacteriati</taxon>
        <taxon>Methanobacteriota</taxon>
        <taxon>Stenosarchaea group</taxon>
        <taxon>Halobacteria</taxon>
        <taxon>Halobacteriales</taxon>
        <taxon>Natrialbaceae</taxon>
        <taxon>Natribaculum</taxon>
    </lineage>
</organism>
<comment type="similarity">
    <text evidence="3 4">Belongs to the universal ribosomal protein uL13 family.</text>
</comment>
<keyword evidence="2 3" id="KW-0687">Ribonucleoprotein</keyword>
<dbReference type="Pfam" id="PF00572">
    <property type="entry name" value="Ribosomal_L13"/>
    <property type="match status" value="1"/>
</dbReference>
<dbReference type="NCBIfam" id="TIGR01077">
    <property type="entry name" value="L13_A_E"/>
    <property type="match status" value="1"/>
</dbReference>
<dbReference type="EMBL" id="JBHSDJ010000013">
    <property type="protein sequence ID" value="MFC4246313.1"/>
    <property type="molecule type" value="Genomic_DNA"/>
</dbReference>
<protein>
    <recommendedName>
        <fullName evidence="3">Large ribosomal subunit protein uL13</fullName>
    </recommendedName>
</protein>
<dbReference type="PANTHER" id="PTHR11545:SF3">
    <property type="entry name" value="LARGE RIBOSOMAL SUBUNIT PROTEIN UL13"/>
    <property type="match status" value="1"/>
</dbReference>
<evidence type="ECO:0000256" key="2">
    <source>
        <dbReference type="ARBA" id="ARBA00023274"/>
    </source>
</evidence>
<name>A0ABD5NWH7_9EURY</name>
<dbReference type="Gene3D" id="3.90.1180.10">
    <property type="entry name" value="Ribosomal protein L13"/>
    <property type="match status" value="1"/>
</dbReference>
<dbReference type="HAMAP" id="MF_01366">
    <property type="entry name" value="Ribosomal_uL13"/>
    <property type="match status" value="1"/>
</dbReference>
<evidence type="ECO:0000256" key="1">
    <source>
        <dbReference type="ARBA" id="ARBA00022980"/>
    </source>
</evidence>
<comment type="function">
    <text evidence="3">This protein is one of the early assembly proteins of the 50S ribosomal subunit, although it is not seen to bind rRNA by itself. It is important during the early stages of 50S assembly.</text>
</comment>
<dbReference type="NCBIfam" id="NF005004">
    <property type="entry name" value="PRK06394.1"/>
    <property type="match status" value="1"/>
</dbReference>
<dbReference type="CDD" id="cd00392">
    <property type="entry name" value="Ribosomal_L13"/>
    <property type="match status" value="1"/>
</dbReference>
<comment type="subunit">
    <text evidence="3">Part of the 50S ribosomal subunit.</text>
</comment>
<dbReference type="RefSeq" id="WP_246967466.1">
    <property type="nucleotide sequence ID" value="NZ_CP095397.1"/>
</dbReference>
<dbReference type="SUPFAM" id="SSF52161">
    <property type="entry name" value="Ribosomal protein L13"/>
    <property type="match status" value="1"/>
</dbReference>
<reference evidence="5 6" key="1">
    <citation type="journal article" date="2014" name="Int. J. Syst. Evol. Microbiol.">
        <title>Complete genome sequence of Corynebacterium casei LMG S-19264T (=DSM 44701T), isolated from a smear-ripened cheese.</title>
        <authorList>
            <consortium name="US DOE Joint Genome Institute (JGI-PGF)"/>
            <person name="Walter F."/>
            <person name="Albersmeier A."/>
            <person name="Kalinowski J."/>
            <person name="Ruckert C."/>
        </authorList>
    </citation>
    <scope>NUCLEOTIDE SEQUENCE [LARGE SCALE GENOMIC DNA]</scope>
    <source>
        <strain evidence="5 6">IBRC-M 10912</strain>
    </source>
</reference>
<gene>
    <name evidence="3" type="primary">rpl13</name>
    <name evidence="5" type="ORF">ACFOZ7_04800</name>
</gene>
<dbReference type="Proteomes" id="UP001595821">
    <property type="component" value="Unassembled WGS sequence"/>
</dbReference>
<evidence type="ECO:0000313" key="5">
    <source>
        <dbReference type="EMBL" id="MFC4246313.1"/>
    </source>
</evidence>